<evidence type="ECO:0000256" key="1">
    <source>
        <dbReference type="SAM" id="SignalP"/>
    </source>
</evidence>
<proteinExistence type="predicted"/>
<accession>A0A942I1T2</accession>
<protein>
    <submittedName>
        <fullName evidence="3">DUF2059 domain-containing protein</fullName>
    </submittedName>
</protein>
<dbReference type="Proteomes" id="UP000680348">
    <property type="component" value="Unassembled WGS sequence"/>
</dbReference>
<evidence type="ECO:0000259" key="2">
    <source>
        <dbReference type="Pfam" id="PF09832"/>
    </source>
</evidence>
<keyword evidence="4" id="KW-1185">Reference proteome</keyword>
<gene>
    <name evidence="3" type="ORF">KEU06_03025</name>
</gene>
<sequence>MIRLKPIRHLAAAASAIVLLSLPAQAQEISAEHLKAARAAVSAIKATEAFDNILPEAAAILKQNLIQKNPDMQEVIIKTVDDKTIALAPRRADLEKEAALAYAKVFTAEELNAIASFYQSPAGQKLITDGPLVVRELGKAADIWQRGVARDLAAEVGKSLDEYFKAHQPQAPATAEGEPAKAN</sequence>
<feature type="chain" id="PRO_5037474409" evidence="1">
    <location>
        <begin position="27"/>
        <end position="183"/>
    </location>
</feature>
<evidence type="ECO:0000313" key="4">
    <source>
        <dbReference type="Proteomes" id="UP000680348"/>
    </source>
</evidence>
<dbReference type="InterPro" id="IPR018637">
    <property type="entry name" value="DUF2059"/>
</dbReference>
<feature type="signal peptide" evidence="1">
    <location>
        <begin position="1"/>
        <end position="26"/>
    </location>
</feature>
<keyword evidence="1" id="KW-0732">Signal</keyword>
<reference evidence="3" key="1">
    <citation type="submission" date="2021-04" db="EMBL/GenBank/DDBJ databases">
        <title>Pseudaminobacter soli sp. nov., isolated from paddy soil contaminated by heavy metals.</title>
        <authorList>
            <person name="Zhang K."/>
        </authorList>
    </citation>
    <scope>NUCLEOTIDE SEQUENCE</scope>
    <source>
        <strain evidence="3">19-2017</strain>
    </source>
</reference>
<comment type="caution">
    <text evidence="3">The sequence shown here is derived from an EMBL/GenBank/DDBJ whole genome shotgun (WGS) entry which is preliminary data.</text>
</comment>
<dbReference type="EMBL" id="JAGWCR010000001">
    <property type="protein sequence ID" value="MBS3647598.1"/>
    <property type="molecule type" value="Genomic_DNA"/>
</dbReference>
<dbReference type="RefSeq" id="WP_188253114.1">
    <property type="nucleotide sequence ID" value="NZ_JABVCF010000001.1"/>
</dbReference>
<feature type="domain" description="DUF2059" evidence="2">
    <location>
        <begin position="93"/>
        <end position="150"/>
    </location>
</feature>
<organism evidence="3 4">
    <name type="scientific">Pseudaminobacter soli</name>
    <name type="common">ex Zhang et al. 2022</name>
    <dbReference type="NCBI Taxonomy" id="2831468"/>
    <lineage>
        <taxon>Bacteria</taxon>
        <taxon>Pseudomonadati</taxon>
        <taxon>Pseudomonadota</taxon>
        <taxon>Alphaproteobacteria</taxon>
        <taxon>Hyphomicrobiales</taxon>
        <taxon>Phyllobacteriaceae</taxon>
        <taxon>Pseudaminobacter</taxon>
    </lineage>
</organism>
<evidence type="ECO:0000313" key="3">
    <source>
        <dbReference type="EMBL" id="MBS3647598.1"/>
    </source>
</evidence>
<dbReference type="Pfam" id="PF09832">
    <property type="entry name" value="DUF2059"/>
    <property type="match status" value="1"/>
</dbReference>
<name>A0A942I1T2_9HYPH</name>
<dbReference type="AlphaFoldDB" id="A0A942I1T2"/>